<dbReference type="InterPro" id="IPR002734">
    <property type="entry name" value="RibDG_C"/>
</dbReference>
<dbReference type="KEGG" id="lal:AT746_08445"/>
<accession>A0A0U3B9E7</accession>
<dbReference type="EMBL" id="CP013650">
    <property type="protein sequence ID" value="ALS98277.1"/>
    <property type="molecule type" value="Genomic_DNA"/>
</dbReference>
<gene>
    <name evidence="2" type="ORF">AT746_08445</name>
</gene>
<dbReference type="GO" id="GO:0009231">
    <property type="term" value="P:riboflavin biosynthetic process"/>
    <property type="evidence" value="ECO:0007669"/>
    <property type="project" value="InterPro"/>
</dbReference>
<dbReference type="Gene3D" id="3.40.430.10">
    <property type="entry name" value="Dihydrofolate Reductase, subunit A"/>
    <property type="match status" value="1"/>
</dbReference>
<organism evidence="2 3">
    <name type="scientific">Lacimicrobium alkaliphilum</name>
    <dbReference type="NCBI Taxonomy" id="1526571"/>
    <lineage>
        <taxon>Bacteria</taxon>
        <taxon>Pseudomonadati</taxon>
        <taxon>Pseudomonadota</taxon>
        <taxon>Gammaproteobacteria</taxon>
        <taxon>Alteromonadales</taxon>
        <taxon>Alteromonadaceae</taxon>
        <taxon>Lacimicrobium</taxon>
    </lineage>
</organism>
<proteinExistence type="predicted"/>
<dbReference type="GO" id="GO:0008703">
    <property type="term" value="F:5-amino-6-(5-phosphoribosylamino)uracil reductase activity"/>
    <property type="evidence" value="ECO:0007669"/>
    <property type="project" value="InterPro"/>
</dbReference>
<dbReference type="OrthoDB" id="9782335at2"/>
<feature type="domain" description="Bacterial bifunctional deaminase-reductase C-terminal" evidence="1">
    <location>
        <begin position="25"/>
        <end position="177"/>
    </location>
</feature>
<dbReference type="AlphaFoldDB" id="A0A0U3B9E7"/>
<dbReference type="InterPro" id="IPR024072">
    <property type="entry name" value="DHFR-like_dom_sf"/>
</dbReference>
<dbReference type="SUPFAM" id="SSF53597">
    <property type="entry name" value="Dihydrofolate reductase-like"/>
    <property type="match status" value="1"/>
</dbReference>
<protein>
    <recommendedName>
        <fullName evidence="1">Bacterial bifunctional deaminase-reductase C-terminal domain-containing protein</fullName>
    </recommendedName>
</protein>
<sequence length="187" mass="20376">MAHVIHSINITASGLCHHLDSAVDRQHHQYALDLTASAEALILGRNTFGLFMQFWPGASERDDLPADVVALARAFSRIPKYVVSSRPTELTWNNTTPIQGPALDNVSRQLARIPGTVVVFGSPGLATSLLNEGLIDEIHILAQPFIGTQGPRAYNGLEQRAELKLLIAEPLSSEVVLLRYKVIKPAP</sequence>
<dbReference type="Proteomes" id="UP000068447">
    <property type="component" value="Chromosome"/>
</dbReference>
<dbReference type="RefSeq" id="WP_062479084.1">
    <property type="nucleotide sequence ID" value="NZ_CP013650.1"/>
</dbReference>
<dbReference type="STRING" id="1526571.AT746_08445"/>
<reference evidence="2 3" key="1">
    <citation type="submission" date="2015-12" db="EMBL/GenBank/DDBJ databases">
        <title>Complete genome of Lacimicrobium alkaliphilum KCTC 32984.</title>
        <authorList>
            <person name="Kim S.-G."/>
            <person name="Lee Y.-J."/>
        </authorList>
    </citation>
    <scope>NUCLEOTIDE SEQUENCE [LARGE SCALE GENOMIC DNA]</scope>
    <source>
        <strain evidence="2 3">YelD216</strain>
    </source>
</reference>
<keyword evidence="3" id="KW-1185">Reference proteome</keyword>
<name>A0A0U3B9E7_9ALTE</name>
<evidence type="ECO:0000313" key="3">
    <source>
        <dbReference type="Proteomes" id="UP000068447"/>
    </source>
</evidence>
<evidence type="ECO:0000259" key="1">
    <source>
        <dbReference type="Pfam" id="PF01872"/>
    </source>
</evidence>
<dbReference type="Pfam" id="PF01872">
    <property type="entry name" value="RibD_C"/>
    <property type="match status" value="1"/>
</dbReference>
<evidence type="ECO:0000313" key="2">
    <source>
        <dbReference type="EMBL" id="ALS98277.1"/>
    </source>
</evidence>